<evidence type="ECO:0000256" key="2">
    <source>
        <dbReference type="ARBA" id="ARBA00022771"/>
    </source>
</evidence>
<dbReference type="SMART" id="SM00589">
    <property type="entry name" value="PRY"/>
    <property type="match status" value="1"/>
</dbReference>
<dbReference type="SMART" id="SM00449">
    <property type="entry name" value="SPRY"/>
    <property type="match status" value="1"/>
</dbReference>
<evidence type="ECO:0000256" key="1">
    <source>
        <dbReference type="ARBA" id="ARBA00022723"/>
    </source>
</evidence>
<evidence type="ECO:0000256" key="3">
    <source>
        <dbReference type="ARBA" id="ARBA00022833"/>
    </source>
</evidence>
<dbReference type="InterPro" id="IPR003877">
    <property type="entry name" value="SPRY_dom"/>
</dbReference>
<dbReference type="InterPro" id="IPR043136">
    <property type="entry name" value="B30.2/SPRY_sf"/>
</dbReference>
<dbReference type="InterPro" id="IPR013320">
    <property type="entry name" value="ConA-like_dom_sf"/>
</dbReference>
<dbReference type="GO" id="GO:0008270">
    <property type="term" value="F:zinc ion binding"/>
    <property type="evidence" value="ECO:0007669"/>
    <property type="project" value="UniProtKB-KW"/>
</dbReference>
<dbReference type="PROSITE" id="PS50188">
    <property type="entry name" value="B302_SPRY"/>
    <property type="match status" value="1"/>
</dbReference>
<name>A0AAV1HNL1_XYRNO</name>
<evidence type="ECO:0000259" key="5">
    <source>
        <dbReference type="PROSITE" id="PS50188"/>
    </source>
</evidence>
<dbReference type="Pfam" id="PF25600">
    <property type="entry name" value="TRIM_CC"/>
    <property type="match status" value="1"/>
</dbReference>
<dbReference type="Gene3D" id="3.30.160.60">
    <property type="entry name" value="Classic Zinc Finger"/>
    <property type="match status" value="1"/>
</dbReference>
<dbReference type="CDD" id="cd13733">
    <property type="entry name" value="SPRY_PRY_C-I_1"/>
    <property type="match status" value="1"/>
</dbReference>
<protein>
    <submittedName>
        <fullName evidence="6">E3 ubiquitin-protein ligase TRIM39-like</fullName>
    </submittedName>
</protein>
<evidence type="ECO:0000313" key="7">
    <source>
        <dbReference type="Proteomes" id="UP001178508"/>
    </source>
</evidence>
<dbReference type="PANTHER" id="PTHR25465">
    <property type="entry name" value="B-BOX DOMAIN CONTAINING"/>
    <property type="match status" value="1"/>
</dbReference>
<gene>
    <name evidence="6" type="ORF">XNOV1_A004737</name>
</gene>
<reference evidence="6" key="1">
    <citation type="submission" date="2023-08" db="EMBL/GenBank/DDBJ databases">
        <authorList>
            <person name="Alioto T."/>
            <person name="Alioto T."/>
            <person name="Gomez Garrido J."/>
        </authorList>
    </citation>
    <scope>NUCLEOTIDE SEQUENCE</scope>
</reference>
<dbReference type="SUPFAM" id="SSF49899">
    <property type="entry name" value="Concanavalin A-like lectins/glucanases"/>
    <property type="match status" value="1"/>
</dbReference>
<sequence>MMLRRSACFSGDEYTGAPGEVACDICTEDKLKARKSCLLCLISYCSTHLESHSSTRRLKGHKLVQPVQNLDDRACLQHGRPLEVFSRKSERCICVLCMKEDKKEVVPTEEEWKWKKARLEDTMMELQKKIEKRKNQTDEINVSLTDCEDRLKNEMEEIDAVFRAVLAIVEEARVAALQPIQDRRKAMEEEAKHIEKKLRGEIQQLEETLSQLEEISELEDHILFLQSYPSLQDLDNIEYYPEVELDTSLSFGTMKQITTPMMESIQKELEKLTPIELQRITKFKVDVKLDPATAHPRLALSKDGKEVRDSGENQEVADSPKRFDVFGSILGLDKLPSGKSYWEVEVRNKTGWDLGVARGGANRKGNLSTSPDNGYWVAVHYEEEQYAAMTAPPVLLYPKKKPQKVGVFVDYEEGLVSFYDVRENSHIYSFTKCSFNDKIFPYFSPHVKKGQKNADPLIIL</sequence>
<keyword evidence="4" id="KW-0175">Coiled coil</keyword>
<dbReference type="FunFam" id="2.60.120.920:FF:000004">
    <property type="entry name" value="Butyrophilin subfamily 1 member A1"/>
    <property type="match status" value="1"/>
</dbReference>
<dbReference type="InterPro" id="IPR001870">
    <property type="entry name" value="B30.2/SPRY"/>
</dbReference>
<dbReference type="CDD" id="cd19769">
    <property type="entry name" value="Bbox2_TRIM16-like"/>
    <property type="match status" value="1"/>
</dbReference>
<keyword evidence="1" id="KW-0479">Metal-binding</keyword>
<dbReference type="PANTHER" id="PTHR25465:SF49">
    <property type="entry name" value="BLOODTHIRSTY-RELATED GENE FAMILY, MEMBER 1-RELATED"/>
    <property type="match status" value="1"/>
</dbReference>
<dbReference type="InterPro" id="IPR058030">
    <property type="entry name" value="TRIM8/14/16/25/29/45/65_CC"/>
</dbReference>
<dbReference type="AlphaFoldDB" id="A0AAV1HNL1"/>
<evidence type="ECO:0000313" key="6">
    <source>
        <dbReference type="EMBL" id="CAJ1085922.1"/>
    </source>
</evidence>
<dbReference type="SUPFAM" id="SSF57845">
    <property type="entry name" value="B-box zinc-binding domain"/>
    <property type="match status" value="1"/>
</dbReference>
<keyword evidence="3" id="KW-0862">Zinc</keyword>
<dbReference type="Gene3D" id="4.10.830.40">
    <property type="match status" value="1"/>
</dbReference>
<feature type="coiled-coil region" evidence="4">
    <location>
        <begin position="177"/>
        <end position="215"/>
    </location>
</feature>
<dbReference type="Gene3D" id="2.60.120.920">
    <property type="match status" value="1"/>
</dbReference>
<organism evidence="6 7">
    <name type="scientific">Xyrichtys novacula</name>
    <name type="common">Pearly razorfish</name>
    <name type="synonym">Hemipteronotus novacula</name>
    <dbReference type="NCBI Taxonomy" id="13765"/>
    <lineage>
        <taxon>Eukaryota</taxon>
        <taxon>Metazoa</taxon>
        <taxon>Chordata</taxon>
        <taxon>Craniata</taxon>
        <taxon>Vertebrata</taxon>
        <taxon>Euteleostomi</taxon>
        <taxon>Actinopterygii</taxon>
        <taxon>Neopterygii</taxon>
        <taxon>Teleostei</taxon>
        <taxon>Neoteleostei</taxon>
        <taxon>Acanthomorphata</taxon>
        <taxon>Eupercaria</taxon>
        <taxon>Labriformes</taxon>
        <taxon>Labridae</taxon>
        <taxon>Xyrichtys</taxon>
    </lineage>
</organism>
<feature type="domain" description="B30.2/SPRY" evidence="5">
    <location>
        <begin position="267"/>
        <end position="460"/>
    </location>
</feature>
<accession>A0AAV1HNL1</accession>
<dbReference type="GO" id="GO:0005737">
    <property type="term" value="C:cytoplasm"/>
    <property type="evidence" value="ECO:0007669"/>
    <property type="project" value="UniProtKB-ARBA"/>
</dbReference>
<feature type="coiled-coil region" evidence="4">
    <location>
        <begin position="109"/>
        <end position="139"/>
    </location>
</feature>
<dbReference type="EMBL" id="OY660886">
    <property type="protein sequence ID" value="CAJ1085922.1"/>
    <property type="molecule type" value="Genomic_DNA"/>
</dbReference>
<dbReference type="InterPro" id="IPR003879">
    <property type="entry name" value="Butyrophylin_SPRY"/>
</dbReference>
<dbReference type="InterPro" id="IPR006574">
    <property type="entry name" value="PRY"/>
</dbReference>
<dbReference type="PRINTS" id="PR01407">
    <property type="entry name" value="BUTYPHLNCDUF"/>
</dbReference>
<evidence type="ECO:0000256" key="4">
    <source>
        <dbReference type="SAM" id="Coils"/>
    </source>
</evidence>
<dbReference type="Pfam" id="PF00622">
    <property type="entry name" value="SPRY"/>
    <property type="match status" value="1"/>
</dbReference>
<keyword evidence="2" id="KW-0863">Zinc-finger</keyword>
<keyword evidence="7" id="KW-1185">Reference proteome</keyword>
<dbReference type="Proteomes" id="UP001178508">
    <property type="component" value="Chromosome 23"/>
</dbReference>
<dbReference type="Pfam" id="PF13765">
    <property type="entry name" value="PRY"/>
    <property type="match status" value="1"/>
</dbReference>
<dbReference type="InterPro" id="IPR051051">
    <property type="entry name" value="E3_ubiq-ligase_TRIM/RNF"/>
</dbReference>
<proteinExistence type="predicted"/>